<evidence type="ECO:0000259" key="2">
    <source>
        <dbReference type="Pfam" id="PF01035"/>
    </source>
</evidence>
<dbReference type="InterPro" id="IPR014048">
    <property type="entry name" value="MethylDNA_cys_MeTrfase_DNA-bd"/>
</dbReference>
<dbReference type="AlphaFoldDB" id="A0A0B9H3G9"/>
<protein>
    <submittedName>
        <fullName evidence="3">MGMT family protein</fullName>
    </submittedName>
</protein>
<reference evidence="3 4" key="1">
    <citation type="submission" date="2014-12" db="EMBL/GenBank/DDBJ databases">
        <title>Genome sequencing of Photobacterium gaetbulicola AD005a.</title>
        <authorList>
            <person name="Adrian T.G.S."/>
            <person name="Chan K.G."/>
        </authorList>
    </citation>
    <scope>NUCLEOTIDE SEQUENCE [LARGE SCALE GENOMIC DNA]</scope>
    <source>
        <strain evidence="3 4">AD005a</strain>
    </source>
</reference>
<dbReference type="Pfam" id="PF01035">
    <property type="entry name" value="DNA_binding_1"/>
    <property type="match status" value="1"/>
</dbReference>
<name>A0A0B9H3G9_9GAMM</name>
<dbReference type="SUPFAM" id="SSF46767">
    <property type="entry name" value="Methylated DNA-protein cysteine methyltransferase, C-terminal domain"/>
    <property type="match status" value="1"/>
</dbReference>
<dbReference type="CDD" id="cd06445">
    <property type="entry name" value="ATase"/>
    <property type="match status" value="1"/>
</dbReference>
<dbReference type="Proteomes" id="UP000031278">
    <property type="component" value="Unassembled WGS sequence"/>
</dbReference>
<evidence type="ECO:0000313" key="3">
    <source>
        <dbReference type="EMBL" id="KHT63437.1"/>
    </source>
</evidence>
<gene>
    <name evidence="3" type="ORF">RJ45_12085</name>
</gene>
<dbReference type="EMBL" id="JWLZ01000158">
    <property type="protein sequence ID" value="KHT63437.1"/>
    <property type="molecule type" value="Genomic_DNA"/>
</dbReference>
<dbReference type="InterPro" id="IPR036217">
    <property type="entry name" value="MethylDNA_cys_MeTrfase_DNAb"/>
</dbReference>
<dbReference type="RefSeq" id="WP_039462069.1">
    <property type="nucleotide sequence ID" value="NZ_JWLZ01000158.1"/>
</dbReference>
<evidence type="ECO:0000256" key="1">
    <source>
        <dbReference type="ARBA" id="ARBA00022763"/>
    </source>
</evidence>
<accession>A0A0B9H3G9</accession>
<dbReference type="InterPro" id="IPR036388">
    <property type="entry name" value="WH-like_DNA-bd_sf"/>
</dbReference>
<comment type="caution">
    <text evidence="3">The sequence shown here is derived from an EMBL/GenBank/DDBJ whole genome shotgun (WGS) entry which is preliminary data.</text>
</comment>
<organism evidence="3 4">
    <name type="scientific">Photobacterium gaetbulicola</name>
    <dbReference type="NCBI Taxonomy" id="1295392"/>
    <lineage>
        <taxon>Bacteria</taxon>
        <taxon>Pseudomonadati</taxon>
        <taxon>Pseudomonadota</taxon>
        <taxon>Gammaproteobacteria</taxon>
        <taxon>Vibrionales</taxon>
        <taxon>Vibrionaceae</taxon>
        <taxon>Photobacterium</taxon>
    </lineage>
</organism>
<sequence length="101" mass="11347">MDDFASQIYTQVHQIPHGKVATYGDIAKFAGFPGYARQVGRLMATLPDGSTLPWHRVVNAKGEISLTGLDLQRQRRKLLDEGVEVSDAGRLKLSRYRWDGF</sequence>
<dbReference type="GO" id="GO:0003824">
    <property type="term" value="F:catalytic activity"/>
    <property type="evidence" value="ECO:0007669"/>
    <property type="project" value="InterPro"/>
</dbReference>
<proteinExistence type="predicted"/>
<keyword evidence="1" id="KW-0227">DNA damage</keyword>
<dbReference type="PANTHER" id="PTHR42942:SF1">
    <property type="entry name" value="ALKYLTRANSFERASE-LIKE PROTEIN 1"/>
    <property type="match status" value="1"/>
</dbReference>
<dbReference type="InterPro" id="IPR052520">
    <property type="entry name" value="ATL_DNA_repair"/>
</dbReference>
<dbReference type="PANTHER" id="PTHR42942">
    <property type="entry name" value="6-O-METHYLGUANINE DNA METHYLTRANSFERASE"/>
    <property type="match status" value="1"/>
</dbReference>
<dbReference type="Gene3D" id="1.10.10.10">
    <property type="entry name" value="Winged helix-like DNA-binding domain superfamily/Winged helix DNA-binding domain"/>
    <property type="match status" value="1"/>
</dbReference>
<feature type="domain" description="Methylated-DNA-[protein]-cysteine S-methyltransferase DNA binding" evidence="2">
    <location>
        <begin position="3"/>
        <end position="83"/>
    </location>
</feature>
<dbReference type="GO" id="GO:0006281">
    <property type="term" value="P:DNA repair"/>
    <property type="evidence" value="ECO:0007669"/>
    <property type="project" value="InterPro"/>
</dbReference>
<evidence type="ECO:0000313" key="4">
    <source>
        <dbReference type="Proteomes" id="UP000031278"/>
    </source>
</evidence>